<dbReference type="RefSeq" id="WP_021958835.1">
    <property type="nucleotide sequence ID" value="NZ_SAXV01000020.1"/>
</dbReference>
<evidence type="ECO:0000313" key="5">
    <source>
        <dbReference type="Proteomes" id="UP000322327"/>
    </source>
</evidence>
<dbReference type="EMBL" id="SAYD01000018">
    <property type="protein sequence ID" value="TXJ38778.1"/>
    <property type="molecule type" value="Genomic_DNA"/>
</dbReference>
<name>A0A5C8EN26_9SPIR</name>
<dbReference type="Proteomes" id="UP000324336">
    <property type="component" value="Unassembled WGS sequence"/>
</dbReference>
<dbReference type="Proteomes" id="UP000322327">
    <property type="component" value="Unassembled WGS sequence"/>
</dbReference>
<keyword evidence="6" id="KW-1185">Reference proteome</keyword>
<dbReference type="Proteomes" id="UP000325002">
    <property type="component" value="Unassembled WGS sequence"/>
</dbReference>
<evidence type="ECO:0000313" key="3">
    <source>
        <dbReference type="EMBL" id="TXJ38778.1"/>
    </source>
</evidence>
<evidence type="ECO:0000313" key="4">
    <source>
        <dbReference type="EMBL" id="TXJ56719.1"/>
    </source>
</evidence>
<gene>
    <name evidence="2" type="ORF">EPJ71_04325</name>
    <name evidence="1" type="ORF">EPJ73_11335</name>
    <name evidence="4" type="ORF">EPJ76_03840</name>
    <name evidence="3" type="ORF">EPJ81_06535</name>
</gene>
<proteinExistence type="predicted"/>
<evidence type="ECO:0000313" key="1">
    <source>
        <dbReference type="EMBL" id="TXJ24416.1"/>
    </source>
</evidence>
<evidence type="ECO:0000313" key="8">
    <source>
        <dbReference type="Proteomes" id="UP000325002"/>
    </source>
</evidence>
<reference evidence="5 6" key="1">
    <citation type="journal article" date="1992" name="Lakartidningen">
        <title>[Penicillin V and not amoxicillin is the first choice preparation in acute otitis].</title>
        <authorList>
            <person name="Kamme C."/>
            <person name="Lundgren K."/>
            <person name="Prellner K."/>
        </authorList>
    </citation>
    <scope>NUCLEOTIDE SEQUENCE [LARGE SCALE GENOMIC DNA]</scope>
    <source>
        <strain evidence="4 5">PC3053II</strain>
        <strain evidence="3 8">PC3997IV</strain>
        <strain evidence="1 7">PC4597II</strain>
        <strain evidence="2 6">PC5099IV</strain>
    </source>
</reference>
<dbReference type="AlphaFoldDB" id="A0A5C8EN26"/>
<accession>A0A5C8EN26</accession>
<evidence type="ECO:0000313" key="7">
    <source>
        <dbReference type="Proteomes" id="UP000324336"/>
    </source>
</evidence>
<reference evidence="3" key="2">
    <citation type="submission" date="2019-01" db="EMBL/GenBank/DDBJ databases">
        <authorList>
            <person name="Thorell K."/>
        </authorList>
    </citation>
    <scope>NUCLEOTIDE SEQUENCE</scope>
    <source>
        <strain evidence="4">PC3053II</strain>
        <strain evidence="3">PC3997IV</strain>
        <strain evidence="1">PC4597II</strain>
        <strain evidence="2">PC5099IV</strain>
    </source>
</reference>
<dbReference type="EMBL" id="SAYI01000014">
    <property type="protein sequence ID" value="TXJ56719.1"/>
    <property type="molecule type" value="Genomic_DNA"/>
</dbReference>
<dbReference type="EMBL" id="SAXZ01000010">
    <property type="protein sequence ID" value="TXJ32774.1"/>
    <property type="molecule type" value="Genomic_DNA"/>
</dbReference>
<evidence type="ECO:0000313" key="6">
    <source>
        <dbReference type="Proteomes" id="UP000322659"/>
    </source>
</evidence>
<dbReference type="Proteomes" id="UP000322659">
    <property type="component" value="Unassembled WGS sequence"/>
</dbReference>
<evidence type="ECO:0000313" key="2">
    <source>
        <dbReference type="EMBL" id="TXJ32774.1"/>
    </source>
</evidence>
<comment type="caution">
    <text evidence="3">The sequence shown here is derived from an EMBL/GenBank/DDBJ whole genome shotgun (WGS) entry which is preliminary data.</text>
</comment>
<dbReference type="EMBL" id="SAYA01000023">
    <property type="protein sequence ID" value="TXJ24416.1"/>
    <property type="molecule type" value="Genomic_DNA"/>
</dbReference>
<organism evidence="3 8">
    <name type="scientific">Brachyspira aalborgi</name>
    <dbReference type="NCBI Taxonomy" id="29522"/>
    <lineage>
        <taxon>Bacteria</taxon>
        <taxon>Pseudomonadati</taxon>
        <taxon>Spirochaetota</taxon>
        <taxon>Spirochaetia</taxon>
        <taxon>Brachyspirales</taxon>
        <taxon>Brachyspiraceae</taxon>
        <taxon>Brachyspira</taxon>
    </lineage>
</organism>
<sequence length="117" mass="14141">MNILKKLFNKNNYKKKLTLPILYYRYMNAIDKYNDLTLYLCEHKYILEDMKNKNGYVCRASVKKIKEFAKHGGVILFVDNVDLYKKEKYLEKHNIKYVITDNIKDLQYNIKELNYGI</sequence>
<protein>
    <submittedName>
        <fullName evidence="3">Uncharacterized protein</fullName>
    </submittedName>
</protein>